<dbReference type="SUPFAM" id="SSF88723">
    <property type="entry name" value="PIN domain-like"/>
    <property type="match status" value="1"/>
</dbReference>
<evidence type="ECO:0000313" key="10">
    <source>
        <dbReference type="EMBL" id="VFK08242.1"/>
    </source>
</evidence>
<protein>
    <recommendedName>
        <fullName evidence="8">Ribonuclease VapC</fullName>
        <shortName evidence="8">RNase VapC</shortName>
        <ecNumber evidence="8">3.1.-.-</ecNumber>
    </recommendedName>
    <alternativeName>
        <fullName evidence="8">Toxin VapC</fullName>
    </alternativeName>
</protein>
<dbReference type="EC" id="3.1.-.-" evidence="8"/>
<evidence type="ECO:0000256" key="5">
    <source>
        <dbReference type="ARBA" id="ARBA00022801"/>
    </source>
</evidence>
<evidence type="ECO:0000256" key="8">
    <source>
        <dbReference type="HAMAP-Rule" id="MF_00265"/>
    </source>
</evidence>
<evidence type="ECO:0000313" key="11">
    <source>
        <dbReference type="EMBL" id="VFK20914.1"/>
    </source>
</evidence>
<name>A0A450X458_9GAMM</name>
<comment type="function">
    <text evidence="8">Toxic component of a toxin-antitoxin (TA) system. An RNase.</text>
</comment>
<evidence type="ECO:0000256" key="3">
    <source>
        <dbReference type="ARBA" id="ARBA00022722"/>
    </source>
</evidence>
<dbReference type="HAMAP" id="MF_00265">
    <property type="entry name" value="VapC_Nob1"/>
    <property type="match status" value="1"/>
</dbReference>
<dbReference type="InterPro" id="IPR002716">
    <property type="entry name" value="PIN_dom"/>
</dbReference>
<keyword evidence="2 8" id="KW-1277">Toxin-antitoxin system</keyword>
<evidence type="ECO:0000256" key="1">
    <source>
        <dbReference type="ARBA" id="ARBA00001946"/>
    </source>
</evidence>
<reference evidence="12" key="1">
    <citation type="submission" date="2019-02" db="EMBL/GenBank/DDBJ databases">
        <authorList>
            <person name="Gruber-Vodicka R. H."/>
            <person name="Seah K. B. B."/>
        </authorList>
    </citation>
    <scope>NUCLEOTIDE SEQUENCE</scope>
    <source>
        <strain evidence="10">BECK_S312</strain>
        <strain evidence="11">BECK_S313</strain>
        <strain evidence="12">BECK_S426</strain>
    </source>
</reference>
<dbReference type="CDD" id="cd18746">
    <property type="entry name" value="PIN_VapC4-5_FitB-like"/>
    <property type="match status" value="1"/>
</dbReference>
<dbReference type="EMBL" id="CAADFM010000015">
    <property type="protein sequence ID" value="VFK08242.1"/>
    <property type="molecule type" value="Genomic_DNA"/>
</dbReference>
<feature type="domain" description="PIN" evidence="9">
    <location>
        <begin position="3"/>
        <end position="124"/>
    </location>
</feature>
<dbReference type="InterPro" id="IPR029060">
    <property type="entry name" value="PIN-like_dom_sf"/>
</dbReference>
<dbReference type="EMBL" id="CAADFK010000229">
    <property type="protein sequence ID" value="VFK20914.1"/>
    <property type="molecule type" value="Genomic_DNA"/>
</dbReference>
<comment type="similarity">
    <text evidence="7 8">Belongs to the PINc/VapC protein family.</text>
</comment>
<dbReference type="PANTHER" id="PTHR33653:SF1">
    <property type="entry name" value="RIBONUCLEASE VAPC2"/>
    <property type="match status" value="1"/>
</dbReference>
<dbReference type="EMBL" id="CAADFP010000010">
    <property type="protein sequence ID" value="VFK24055.1"/>
    <property type="molecule type" value="Genomic_DNA"/>
</dbReference>
<dbReference type="PANTHER" id="PTHR33653">
    <property type="entry name" value="RIBONUCLEASE VAPC2"/>
    <property type="match status" value="1"/>
</dbReference>
<accession>A0A450X458</accession>
<dbReference type="Gene3D" id="3.40.50.1010">
    <property type="entry name" value="5'-nuclease"/>
    <property type="match status" value="1"/>
</dbReference>
<feature type="binding site" evidence="8">
    <location>
        <position position="6"/>
    </location>
    <ligand>
        <name>Mg(2+)</name>
        <dbReference type="ChEBI" id="CHEBI:18420"/>
    </ligand>
</feature>
<dbReference type="Pfam" id="PF01850">
    <property type="entry name" value="PIN"/>
    <property type="match status" value="1"/>
</dbReference>
<keyword evidence="8" id="KW-0800">Toxin</keyword>
<proteinExistence type="inferred from homology"/>
<sequence>MRYLLDTCVLSEFVKPAPNDGVLAWFDSRVEADLFMAAMTLAELRRGVAKLPASRRKSELSGWLENLRAGFDERIFAFTEETATYWGALCARADAAGKTIAAFDSIIAATAVEHGLTLVTRNVRDFGELPLMVIDPWERTQ</sequence>
<dbReference type="GO" id="GO:0016787">
    <property type="term" value="F:hydrolase activity"/>
    <property type="evidence" value="ECO:0007669"/>
    <property type="project" value="UniProtKB-KW"/>
</dbReference>
<keyword evidence="4 8" id="KW-0479">Metal-binding</keyword>
<comment type="cofactor">
    <cofactor evidence="1 8">
        <name>Mg(2+)</name>
        <dbReference type="ChEBI" id="CHEBI:18420"/>
    </cofactor>
</comment>
<feature type="binding site" evidence="8">
    <location>
        <position position="104"/>
    </location>
    <ligand>
        <name>Mg(2+)</name>
        <dbReference type="ChEBI" id="CHEBI:18420"/>
    </ligand>
</feature>
<evidence type="ECO:0000259" key="9">
    <source>
        <dbReference type="Pfam" id="PF01850"/>
    </source>
</evidence>
<keyword evidence="3 8" id="KW-0540">Nuclease</keyword>
<evidence type="ECO:0000256" key="2">
    <source>
        <dbReference type="ARBA" id="ARBA00022649"/>
    </source>
</evidence>
<gene>
    <name evidence="8" type="primary">vapC</name>
    <name evidence="10" type="ORF">BECKLPF1236A_GA0070988_100154</name>
    <name evidence="11" type="ORF">BECKLPF1236B_GA0070989_12296</name>
    <name evidence="12" type="ORF">BECKLPF1236C_GA0070990_100106</name>
</gene>
<keyword evidence="6 8" id="KW-0460">Magnesium</keyword>
<dbReference type="GO" id="GO:0004540">
    <property type="term" value="F:RNA nuclease activity"/>
    <property type="evidence" value="ECO:0007669"/>
    <property type="project" value="InterPro"/>
</dbReference>
<dbReference type="GO" id="GO:0090729">
    <property type="term" value="F:toxin activity"/>
    <property type="evidence" value="ECO:0007669"/>
    <property type="project" value="UniProtKB-KW"/>
</dbReference>
<dbReference type="GO" id="GO:0000287">
    <property type="term" value="F:magnesium ion binding"/>
    <property type="evidence" value="ECO:0007669"/>
    <property type="project" value="UniProtKB-UniRule"/>
</dbReference>
<evidence type="ECO:0000313" key="12">
    <source>
        <dbReference type="EMBL" id="VFK24055.1"/>
    </source>
</evidence>
<keyword evidence="5 8" id="KW-0378">Hydrolase</keyword>
<organism evidence="12">
    <name type="scientific">Candidatus Kentrum sp. LPFa</name>
    <dbReference type="NCBI Taxonomy" id="2126335"/>
    <lineage>
        <taxon>Bacteria</taxon>
        <taxon>Pseudomonadati</taxon>
        <taxon>Pseudomonadota</taxon>
        <taxon>Gammaproteobacteria</taxon>
        <taxon>Candidatus Kentrum</taxon>
    </lineage>
</organism>
<dbReference type="AlphaFoldDB" id="A0A450X458"/>
<dbReference type="InterPro" id="IPR050556">
    <property type="entry name" value="Type_II_TA_system_RNase"/>
</dbReference>
<evidence type="ECO:0000256" key="7">
    <source>
        <dbReference type="ARBA" id="ARBA00038093"/>
    </source>
</evidence>
<evidence type="ECO:0000256" key="4">
    <source>
        <dbReference type="ARBA" id="ARBA00022723"/>
    </source>
</evidence>
<dbReference type="InterPro" id="IPR022907">
    <property type="entry name" value="VapC_family"/>
</dbReference>
<evidence type="ECO:0000256" key="6">
    <source>
        <dbReference type="ARBA" id="ARBA00022842"/>
    </source>
</evidence>